<organism evidence="1 2">
    <name type="scientific">Paraburkholderia bengalensis</name>
    <dbReference type="NCBI Taxonomy" id="2747562"/>
    <lineage>
        <taxon>Bacteria</taxon>
        <taxon>Pseudomonadati</taxon>
        <taxon>Pseudomonadota</taxon>
        <taxon>Betaproteobacteria</taxon>
        <taxon>Burkholderiales</taxon>
        <taxon>Burkholderiaceae</taxon>
        <taxon>Paraburkholderia</taxon>
    </lineage>
</organism>
<reference evidence="1 2" key="1">
    <citation type="journal article" date="2022" name="Arch. Microbiol.">
        <title>Paraburkholderia bengalensis sp. nov. isolated from roots of Oryza sativa, IR64.</title>
        <authorList>
            <person name="Nag P."/>
            <person name="Mondal N."/>
            <person name="Sarkar J."/>
            <person name="Das S."/>
        </authorList>
    </citation>
    <scope>NUCLEOTIDE SEQUENCE [LARGE SCALE GENOMIC DNA]</scope>
    <source>
        <strain evidence="1 2">IR64_4_BI</strain>
    </source>
</reference>
<dbReference type="RefSeq" id="WP_336597083.1">
    <property type="nucleotide sequence ID" value="NZ_JACFYJ010000006.1"/>
</dbReference>
<sequence length="85" mass="9091">MPFDLTASRPTRFKRPLIILVGCATVLASLSIWGRVPADALADADREVAQFGPARPGSACTAEGAVSRDAGGTFLMCWKQVWSRP</sequence>
<accession>A0ABU8IML1</accession>
<keyword evidence="2" id="KW-1185">Reference proteome</keyword>
<evidence type="ECO:0000313" key="2">
    <source>
        <dbReference type="Proteomes" id="UP001386437"/>
    </source>
</evidence>
<protein>
    <submittedName>
        <fullName evidence="1">Uncharacterized protein</fullName>
    </submittedName>
</protein>
<proteinExistence type="predicted"/>
<comment type="caution">
    <text evidence="1">The sequence shown here is derived from an EMBL/GenBank/DDBJ whole genome shotgun (WGS) entry which is preliminary data.</text>
</comment>
<dbReference type="EMBL" id="JACFYJ010000006">
    <property type="protein sequence ID" value="MEI5996667.1"/>
    <property type="molecule type" value="Genomic_DNA"/>
</dbReference>
<gene>
    <name evidence="1" type="ORF">H3V53_05440</name>
</gene>
<dbReference type="Proteomes" id="UP001386437">
    <property type="component" value="Unassembled WGS sequence"/>
</dbReference>
<evidence type="ECO:0000313" key="1">
    <source>
        <dbReference type="EMBL" id="MEI5996667.1"/>
    </source>
</evidence>
<name>A0ABU8IML1_9BURK</name>